<dbReference type="InterPro" id="IPR035810">
    <property type="entry name" value="PEBP_euk"/>
</dbReference>
<dbReference type="Gene3D" id="3.90.280.10">
    <property type="entry name" value="PEBP-like"/>
    <property type="match status" value="1"/>
</dbReference>
<dbReference type="Pfam" id="PF01161">
    <property type="entry name" value="PBP"/>
    <property type="match status" value="1"/>
</dbReference>
<dbReference type="InterPro" id="IPR036610">
    <property type="entry name" value="PEBP-like_sf"/>
</dbReference>
<accession>A0A8J5HIC7</accession>
<dbReference type="Proteomes" id="UP000734854">
    <property type="component" value="Unassembled WGS sequence"/>
</dbReference>
<dbReference type="PANTHER" id="PTHR11362">
    <property type="entry name" value="PHOSPHATIDYLETHANOLAMINE-BINDING PROTEIN"/>
    <property type="match status" value="1"/>
</dbReference>
<sequence length="247" mass="27609">MPLTLTKFNIPHSSQSKLSSLTLHYPATHQSIMSRDPLVVGNIVGDVLDPFVRSASLRVIYNGKELTNGSELKPSAVANQPRVEMRGRDSRTYYTLVSDMFSLIWFGCMSLNLSAQLEQVGQDAKLLDLIGNPIEVFFLAVMVDPDSPSPSNPTKREYLHWLVTDIPETSNATYGNEIVAYESPRPTAGIHRFVFVVFRQSIRQTIYAPGWRPNFNTRDFAAAYSLGDPVAAMFFNCQRENGCGGRR</sequence>
<organism evidence="1 2">
    <name type="scientific">Zingiber officinale</name>
    <name type="common">Ginger</name>
    <name type="synonym">Amomum zingiber</name>
    <dbReference type="NCBI Taxonomy" id="94328"/>
    <lineage>
        <taxon>Eukaryota</taxon>
        <taxon>Viridiplantae</taxon>
        <taxon>Streptophyta</taxon>
        <taxon>Embryophyta</taxon>
        <taxon>Tracheophyta</taxon>
        <taxon>Spermatophyta</taxon>
        <taxon>Magnoliopsida</taxon>
        <taxon>Liliopsida</taxon>
        <taxon>Zingiberales</taxon>
        <taxon>Zingiberaceae</taxon>
        <taxon>Zingiber</taxon>
    </lineage>
</organism>
<proteinExistence type="predicted"/>
<comment type="caution">
    <text evidence="1">The sequence shown here is derived from an EMBL/GenBank/DDBJ whole genome shotgun (WGS) entry which is preliminary data.</text>
</comment>
<protein>
    <submittedName>
        <fullName evidence="1">Uncharacterized protein</fullName>
    </submittedName>
</protein>
<name>A0A8J5HIC7_ZINOF</name>
<gene>
    <name evidence="1" type="ORF">ZIOFF_010102</name>
</gene>
<dbReference type="InterPro" id="IPR008914">
    <property type="entry name" value="PEBP"/>
</dbReference>
<reference evidence="1 2" key="1">
    <citation type="submission" date="2020-08" db="EMBL/GenBank/DDBJ databases">
        <title>Plant Genome Project.</title>
        <authorList>
            <person name="Zhang R.-G."/>
        </authorList>
    </citation>
    <scope>NUCLEOTIDE SEQUENCE [LARGE SCALE GENOMIC DNA]</scope>
    <source>
        <tissue evidence="1">Rhizome</tissue>
    </source>
</reference>
<dbReference type="CDD" id="cd00866">
    <property type="entry name" value="PEBP_euk"/>
    <property type="match status" value="1"/>
</dbReference>
<evidence type="ECO:0000313" key="1">
    <source>
        <dbReference type="EMBL" id="KAG6527966.1"/>
    </source>
</evidence>
<keyword evidence="2" id="KW-1185">Reference proteome</keyword>
<dbReference type="PANTHER" id="PTHR11362:SF23">
    <property type="entry name" value="OS04G0488400 PROTEIN"/>
    <property type="match status" value="1"/>
</dbReference>
<evidence type="ECO:0000313" key="2">
    <source>
        <dbReference type="Proteomes" id="UP000734854"/>
    </source>
</evidence>
<dbReference type="EMBL" id="JACMSC010000003">
    <property type="protein sequence ID" value="KAG6527966.1"/>
    <property type="molecule type" value="Genomic_DNA"/>
</dbReference>
<dbReference type="SUPFAM" id="SSF49777">
    <property type="entry name" value="PEBP-like"/>
    <property type="match status" value="1"/>
</dbReference>
<dbReference type="AlphaFoldDB" id="A0A8J5HIC7"/>